<evidence type="ECO:0000313" key="1">
    <source>
        <dbReference type="EMBL" id="SIO22750.1"/>
    </source>
</evidence>
<dbReference type="AlphaFoldDB" id="A0A1N6HSP5"/>
<reference evidence="1 2" key="1">
    <citation type="submission" date="2016-11" db="EMBL/GenBank/DDBJ databases">
        <authorList>
            <person name="Jaros S."/>
            <person name="Januszkiewicz K."/>
            <person name="Wedrychowicz H."/>
        </authorList>
    </citation>
    <scope>NUCLEOTIDE SEQUENCE [LARGE SCALE GENOMIC DNA]</scope>
    <source>
        <strain evidence="1 2">GAS86</strain>
    </source>
</reference>
<evidence type="ECO:0000313" key="2">
    <source>
        <dbReference type="Proteomes" id="UP000184693"/>
    </source>
</evidence>
<proteinExistence type="predicted"/>
<sequence length="258" mass="28346">MNQVARADVAALGELLQLVALGKTNDLLAKRFEREAKANIAKGAFELPMWFMVLCVATAAQGKVEDSARAAENAVNLAPKDLAIVGNVVATLGNTGNAIAALPFAWQLAEFDDRAGARPRLNALIVMRKALRFEEAAEMAKAKSFNENPFAVENARLLDARITRDITVEMRQTMLETAIRAVRGLGYTIRQTNLEQYDDQLRYEMFIEESPAGCGAVNLAIADALCERFDDPAPEAITFACRPLSSYKFDGEFITVRR</sequence>
<dbReference type="Proteomes" id="UP000184693">
    <property type="component" value="Unassembled WGS sequence"/>
</dbReference>
<gene>
    <name evidence="1" type="ORF">SAMN05444168_3573</name>
</gene>
<dbReference type="OrthoDB" id="9911514at2"/>
<protein>
    <submittedName>
        <fullName evidence="1">Uncharacterized protein</fullName>
    </submittedName>
</protein>
<name>A0A1N6HSP5_9BURK</name>
<organism evidence="1 2">
    <name type="scientific">Paraburkholderia phenazinium</name>
    <dbReference type="NCBI Taxonomy" id="60549"/>
    <lineage>
        <taxon>Bacteria</taxon>
        <taxon>Pseudomonadati</taxon>
        <taxon>Pseudomonadota</taxon>
        <taxon>Betaproteobacteria</taxon>
        <taxon>Burkholderiales</taxon>
        <taxon>Burkholderiaceae</taxon>
        <taxon>Paraburkholderia</taxon>
    </lineage>
</organism>
<dbReference type="RefSeq" id="WP_074265433.1">
    <property type="nucleotide sequence ID" value="NZ_FSRM01000001.1"/>
</dbReference>
<accession>A0A1N6HSP5</accession>
<dbReference type="EMBL" id="FSRM01000001">
    <property type="protein sequence ID" value="SIO22750.1"/>
    <property type="molecule type" value="Genomic_DNA"/>
</dbReference>